<protein>
    <recommendedName>
        <fullName evidence="2">DUF4142 domain-containing protein</fullName>
    </recommendedName>
</protein>
<proteinExistence type="predicted"/>
<comment type="caution">
    <text evidence="3">The sequence shown here is derived from an EMBL/GenBank/DDBJ whole genome shotgun (WGS) entry which is preliminary data.</text>
</comment>
<evidence type="ECO:0000313" key="3">
    <source>
        <dbReference type="EMBL" id="EME64719.1"/>
    </source>
</evidence>
<feature type="chain" id="PRO_5004030390" description="DUF4142 domain-containing protein" evidence="1">
    <location>
        <begin position="24"/>
        <end position="182"/>
    </location>
</feature>
<feature type="domain" description="DUF4142" evidence="2">
    <location>
        <begin position="42"/>
        <end position="177"/>
    </location>
</feature>
<dbReference type="Pfam" id="PF13628">
    <property type="entry name" value="DUF4142"/>
    <property type="match status" value="1"/>
</dbReference>
<dbReference type="Proteomes" id="UP000054226">
    <property type="component" value="Unassembled WGS sequence"/>
</dbReference>
<evidence type="ECO:0000313" key="4">
    <source>
        <dbReference type="Proteomes" id="UP000054226"/>
    </source>
</evidence>
<dbReference type="AlphaFoldDB" id="M2ZWI8"/>
<reference evidence="3 4" key="1">
    <citation type="journal article" date="2013" name="Genome Announc.">
        <title>Draft Genome Sequence of Amycolatopsis decaplanina Strain DSM 44594T.</title>
        <authorList>
            <person name="Kaur N."/>
            <person name="Kumar S."/>
            <person name="Bala M."/>
            <person name="Raghava G.P."/>
            <person name="Mayilraj S."/>
        </authorList>
    </citation>
    <scope>NUCLEOTIDE SEQUENCE [LARGE SCALE GENOMIC DNA]</scope>
    <source>
        <strain evidence="3 4">DSM 44594</strain>
    </source>
</reference>
<dbReference type="Gene3D" id="1.20.1260.10">
    <property type="match status" value="1"/>
</dbReference>
<evidence type="ECO:0000259" key="2">
    <source>
        <dbReference type="Pfam" id="PF13628"/>
    </source>
</evidence>
<name>M2ZWI8_9PSEU</name>
<sequence length="182" mass="19870">MRRPVVTVVAGMSMLLVPAVAEAAVPPVAASSSAAIAQQPSQQDRTFLRKAHQGNLAEIAGGRLAVRKGTCHAVRRIGGTLVTDHSRLDRDVRVVADRFDVRLPTEPSAEQRRQLARVARLSGSAFDRAWLRLQIKQHQEARRLGQQELRHGHAPAVKALAAKAGPVIEHHLRQLQKALAHC</sequence>
<dbReference type="PATRIC" id="fig|1284240.4.peg.449"/>
<feature type="signal peptide" evidence="1">
    <location>
        <begin position="1"/>
        <end position="23"/>
    </location>
</feature>
<organism evidence="3 4">
    <name type="scientific">Amycolatopsis decaplanina DSM 44594</name>
    <dbReference type="NCBI Taxonomy" id="1284240"/>
    <lineage>
        <taxon>Bacteria</taxon>
        <taxon>Bacillati</taxon>
        <taxon>Actinomycetota</taxon>
        <taxon>Actinomycetes</taxon>
        <taxon>Pseudonocardiales</taxon>
        <taxon>Pseudonocardiaceae</taxon>
        <taxon>Amycolatopsis</taxon>
    </lineage>
</organism>
<evidence type="ECO:0000256" key="1">
    <source>
        <dbReference type="SAM" id="SignalP"/>
    </source>
</evidence>
<dbReference type="PANTHER" id="PTHR38593:SF1">
    <property type="entry name" value="BLR2558 PROTEIN"/>
    <property type="match status" value="1"/>
</dbReference>
<gene>
    <name evidence="3" type="ORF">H074_02247</name>
</gene>
<accession>M2ZWI8</accession>
<keyword evidence="1" id="KW-0732">Signal</keyword>
<keyword evidence="4" id="KW-1185">Reference proteome</keyword>
<dbReference type="InterPro" id="IPR012347">
    <property type="entry name" value="Ferritin-like"/>
</dbReference>
<dbReference type="EMBL" id="AOHO01000019">
    <property type="protein sequence ID" value="EME64719.1"/>
    <property type="molecule type" value="Genomic_DNA"/>
</dbReference>
<dbReference type="PANTHER" id="PTHR38593">
    <property type="entry name" value="BLR2558 PROTEIN"/>
    <property type="match status" value="1"/>
</dbReference>
<dbReference type="InterPro" id="IPR025419">
    <property type="entry name" value="DUF4142"/>
</dbReference>